<proteinExistence type="predicted"/>
<protein>
    <submittedName>
        <fullName evidence="1">Uncharacterized protein</fullName>
    </submittedName>
</protein>
<comment type="caution">
    <text evidence="1">The sequence shown here is derived from an EMBL/GenBank/DDBJ whole genome shotgun (WGS) entry which is preliminary data.</text>
</comment>
<dbReference type="EMBL" id="SBLB01000001">
    <property type="protein sequence ID" value="RYC70718.1"/>
    <property type="molecule type" value="Genomic_DNA"/>
</dbReference>
<dbReference type="AlphaFoldDB" id="A0A4V1RWL8"/>
<evidence type="ECO:0000313" key="1">
    <source>
        <dbReference type="EMBL" id="RYC70718.1"/>
    </source>
</evidence>
<dbReference type="RefSeq" id="WP_129598979.1">
    <property type="nucleotide sequence ID" value="NZ_SBLB01000001.1"/>
</dbReference>
<name>A0A4V1RWL8_9BACT</name>
<evidence type="ECO:0000313" key="2">
    <source>
        <dbReference type="Proteomes" id="UP000290407"/>
    </source>
</evidence>
<organism evidence="1 2">
    <name type="scientific">Spirosoma sordidisoli</name>
    <dbReference type="NCBI Taxonomy" id="2502893"/>
    <lineage>
        <taxon>Bacteria</taxon>
        <taxon>Pseudomonadati</taxon>
        <taxon>Bacteroidota</taxon>
        <taxon>Cytophagia</taxon>
        <taxon>Cytophagales</taxon>
        <taxon>Cytophagaceae</taxon>
        <taxon>Spirosoma</taxon>
    </lineage>
</organism>
<sequence length="149" mass="17214">MNYLCLYIDGKPKPIQGPLPEREIVDMISMVGPIEVQLPYGNWSRYMLAKDKHYPNTKKGDTALVADIAANADLLATFRKLTRLFWVDCYYPDGSEPIHCETIRAANEQMAIEKMEGIMRFRVDRHDLPTLRYNARTRPGTDLPRRADR</sequence>
<keyword evidence="2" id="KW-1185">Reference proteome</keyword>
<accession>A0A4V1RWL8</accession>
<gene>
    <name evidence="1" type="ORF">EQG79_00770</name>
</gene>
<reference evidence="1 2" key="1">
    <citation type="submission" date="2019-01" db="EMBL/GenBank/DDBJ databases">
        <title>Spirosoma flava sp. nov., a propanil-degrading bacterium isolated from herbicide-contaminated soil.</title>
        <authorList>
            <person name="Zhang L."/>
            <person name="Jiang J.-D."/>
        </authorList>
    </citation>
    <scope>NUCLEOTIDE SEQUENCE [LARGE SCALE GENOMIC DNA]</scope>
    <source>
        <strain evidence="1 2">TY50</strain>
    </source>
</reference>
<dbReference type="Proteomes" id="UP000290407">
    <property type="component" value="Unassembled WGS sequence"/>
</dbReference>